<dbReference type="InterPro" id="IPR052168">
    <property type="entry name" value="Cytochrome_b561_oxidase"/>
</dbReference>
<evidence type="ECO:0000256" key="7">
    <source>
        <dbReference type="ARBA" id="ARBA00022723"/>
    </source>
</evidence>
<keyword evidence="8" id="KW-0249">Electron transport</keyword>
<feature type="transmembrane region" description="Helical" evidence="13">
    <location>
        <begin position="92"/>
        <end position="112"/>
    </location>
</feature>
<name>A0AB33IH51_ACEAC</name>
<evidence type="ECO:0000313" key="16">
    <source>
        <dbReference type="Proteomes" id="UP000516424"/>
    </source>
</evidence>
<keyword evidence="4" id="KW-1003">Cell membrane</keyword>
<dbReference type="GO" id="GO:0005886">
    <property type="term" value="C:plasma membrane"/>
    <property type="evidence" value="ECO:0007669"/>
    <property type="project" value="UniProtKB-SubCell"/>
</dbReference>
<evidence type="ECO:0000256" key="2">
    <source>
        <dbReference type="ARBA" id="ARBA00004651"/>
    </source>
</evidence>
<dbReference type="Gene3D" id="1.20.950.20">
    <property type="entry name" value="Transmembrane di-heme cytochromes, Chain C"/>
    <property type="match status" value="1"/>
</dbReference>
<dbReference type="Proteomes" id="UP000516424">
    <property type="component" value="Chromosome"/>
</dbReference>
<organism evidence="15 16">
    <name type="scientific">Acetobacter aceti NBRC 14818</name>
    <dbReference type="NCBI Taxonomy" id="887700"/>
    <lineage>
        <taxon>Bacteria</taxon>
        <taxon>Pseudomonadati</taxon>
        <taxon>Pseudomonadota</taxon>
        <taxon>Alphaproteobacteria</taxon>
        <taxon>Acetobacterales</taxon>
        <taxon>Acetobacteraceae</taxon>
        <taxon>Acetobacter</taxon>
        <taxon>Acetobacter subgen. Acetobacter</taxon>
    </lineage>
</organism>
<dbReference type="GO" id="GO:0009055">
    <property type="term" value="F:electron transfer activity"/>
    <property type="evidence" value="ECO:0007669"/>
    <property type="project" value="InterPro"/>
</dbReference>
<evidence type="ECO:0000259" key="14">
    <source>
        <dbReference type="Pfam" id="PF01292"/>
    </source>
</evidence>
<evidence type="ECO:0000256" key="9">
    <source>
        <dbReference type="ARBA" id="ARBA00022989"/>
    </source>
</evidence>
<evidence type="ECO:0000256" key="13">
    <source>
        <dbReference type="SAM" id="Phobius"/>
    </source>
</evidence>
<keyword evidence="6 13" id="KW-0812">Transmembrane</keyword>
<evidence type="ECO:0000256" key="10">
    <source>
        <dbReference type="ARBA" id="ARBA00023004"/>
    </source>
</evidence>
<reference evidence="15 16" key="1">
    <citation type="journal article" date="2011" name="Microbiology">
        <title>Transcriptome response to different carbon sources in Acetobacter aceti.</title>
        <authorList>
            <person name="Sakurai K."/>
            <person name="Arai H."/>
            <person name="Ishii M."/>
            <person name="Igarashi Y."/>
        </authorList>
    </citation>
    <scope>NUCLEOTIDE SEQUENCE [LARGE SCALE GENOMIC DNA]</scope>
    <source>
        <strain evidence="15 16">NBRC 14818</strain>
    </source>
</reference>
<evidence type="ECO:0000313" key="15">
    <source>
        <dbReference type="EMBL" id="BCK77171.1"/>
    </source>
</evidence>
<comment type="cofactor">
    <cofactor evidence="1">
        <name>heme b</name>
        <dbReference type="ChEBI" id="CHEBI:60344"/>
    </cofactor>
</comment>
<protein>
    <submittedName>
        <fullName evidence="15">Cytochrome b562</fullName>
    </submittedName>
</protein>
<proteinExistence type="inferred from homology"/>
<dbReference type="InterPro" id="IPR016174">
    <property type="entry name" value="Di-haem_cyt_TM"/>
</dbReference>
<evidence type="ECO:0000256" key="3">
    <source>
        <dbReference type="ARBA" id="ARBA00022448"/>
    </source>
</evidence>
<evidence type="ECO:0000256" key="1">
    <source>
        <dbReference type="ARBA" id="ARBA00001970"/>
    </source>
</evidence>
<dbReference type="AlphaFoldDB" id="A0AB33IH51"/>
<keyword evidence="16" id="KW-1185">Reference proteome</keyword>
<dbReference type="PANTHER" id="PTHR30529:SF1">
    <property type="entry name" value="CYTOCHROME B561 HOMOLOG 2"/>
    <property type="match status" value="1"/>
</dbReference>
<accession>A0AB33IH51</accession>
<dbReference type="RefSeq" id="WP_010669031.1">
    <property type="nucleotide sequence ID" value="NZ_AP023410.1"/>
</dbReference>
<keyword evidence="11 13" id="KW-0472">Membrane</keyword>
<dbReference type="SUPFAM" id="SSF81342">
    <property type="entry name" value="Transmembrane di-heme cytochromes"/>
    <property type="match status" value="1"/>
</dbReference>
<dbReference type="GO" id="GO:0020037">
    <property type="term" value="F:heme binding"/>
    <property type="evidence" value="ECO:0007669"/>
    <property type="project" value="TreeGrafter"/>
</dbReference>
<dbReference type="EMBL" id="AP023410">
    <property type="protein sequence ID" value="BCK77171.1"/>
    <property type="molecule type" value="Genomic_DNA"/>
</dbReference>
<comment type="similarity">
    <text evidence="12">Belongs to the cytochrome b561 family.</text>
</comment>
<feature type="transmembrane region" description="Helical" evidence="13">
    <location>
        <begin position="148"/>
        <end position="171"/>
    </location>
</feature>
<keyword evidence="9 13" id="KW-1133">Transmembrane helix</keyword>
<evidence type="ECO:0000256" key="6">
    <source>
        <dbReference type="ARBA" id="ARBA00022692"/>
    </source>
</evidence>
<dbReference type="PANTHER" id="PTHR30529">
    <property type="entry name" value="CYTOCHROME B561"/>
    <property type="match status" value="1"/>
</dbReference>
<evidence type="ECO:0000256" key="8">
    <source>
        <dbReference type="ARBA" id="ARBA00022982"/>
    </source>
</evidence>
<dbReference type="Pfam" id="PF01292">
    <property type="entry name" value="Ni_hydr_CYTB"/>
    <property type="match status" value="1"/>
</dbReference>
<gene>
    <name evidence="15" type="ORF">EMQ_2777</name>
</gene>
<comment type="subcellular location">
    <subcellularLocation>
        <location evidence="2">Cell membrane</location>
        <topology evidence="2">Multi-pass membrane protein</topology>
    </subcellularLocation>
</comment>
<dbReference type="InterPro" id="IPR011577">
    <property type="entry name" value="Cyt_b561_bac/Ni-Hgenase"/>
</dbReference>
<keyword evidence="3" id="KW-0813">Transport</keyword>
<feature type="domain" description="Cytochrome b561 bacterial/Ni-hydrogenase" evidence="14">
    <location>
        <begin position="13"/>
        <end position="180"/>
    </location>
</feature>
<feature type="transmembrane region" description="Helical" evidence="13">
    <location>
        <begin position="51"/>
        <end position="71"/>
    </location>
</feature>
<dbReference type="GO" id="GO:0046872">
    <property type="term" value="F:metal ion binding"/>
    <property type="evidence" value="ECO:0007669"/>
    <property type="project" value="UniProtKB-KW"/>
</dbReference>
<evidence type="ECO:0000256" key="4">
    <source>
        <dbReference type="ARBA" id="ARBA00022475"/>
    </source>
</evidence>
<keyword evidence="7" id="KW-0479">Metal-binding</keyword>
<evidence type="ECO:0000256" key="12">
    <source>
        <dbReference type="ARBA" id="ARBA00037975"/>
    </source>
</evidence>
<dbReference type="GO" id="GO:0022904">
    <property type="term" value="P:respiratory electron transport chain"/>
    <property type="evidence" value="ECO:0007669"/>
    <property type="project" value="InterPro"/>
</dbReference>
<keyword evidence="5" id="KW-0349">Heme</keyword>
<sequence>MPVPSSIPTDSPRYDTPTIVLHWMTALLVIFQFVLGETWSLPTKPIHHLMVVAHLTAGICLTAVMMFRVGWRLTKGRDLSKLLSPLDRMCALGMESVLYILLLTEIGLGYLWRWGGGQAMSFFNISFLSPFPRFPTKTLQWIQSLHHWNAWLIVGLAVGHGSAALFHQFVLKDRVLERML</sequence>
<evidence type="ECO:0000256" key="5">
    <source>
        <dbReference type="ARBA" id="ARBA00022617"/>
    </source>
</evidence>
<evidence type="ECO:0000256" key="11">
    <source>
        <dbReference type="ARBA" id="ARBA00023136"/>
    </source>
</evidence>
<keyword evidence="10" id="KW-0408">Iron</keyword>
<feature type="transmembrane region" description="Helical" evidence="13">
    <location>
        <begin position="20"/>
        <end position="39"/>
    </location>
</feature>